<dbReference type="InterPro" id="IPR039745">
    <property type="entry name" value="Vps54"/>
</dbReference>
<evidence type="ECO:0000256" key="5">
    <source>
        <dbReference type="ARBA" id="ARBA00023034"/>
    </source>
</evidence>
<dbReference type="EMBL" id="JANBPT010000934">
    <property type="protein sequence ID" value="KAJ1911412.1"/>
    <property type="molecule type" value="Genomic_DNA"/>
</dbReference>
<keyword evidence="8" id="KW-1185">Reference proteome</keyword>
<evidence type="ECO:0000256" key="6">
    <source>
        <dbReference type="ARBA" id="ARBA00023054"/>
    </source>
</evidence>
<protein>
    <submittedName>
        <fullName evidence="7">Uncharacterized protein</fullName>
    </submittedName>
</protein>
<dbReference type="GO" id="GO:0019905">
    <property type="term" value="F:syntaxin binding"/>
    <property type="evidence" value="ECO:0007669"/>
    <property type="project" value="TreeGrafter"/>
</dbReference>
<dbReference type="AlphaFoldDB" id="A0A9W7ZKN1"/>
<gene>
    <name evidence="7" type="ORF">IWQ60_010146</name>
</gene>
<evidence type="ECO:0000256" key="1">
    <source>
        <dbReference type="ARBA" id="ARBA00004601"/>
    </source>
</evidence>
<evidence type="ECO:0000313" key="8">
    <source>
        <dbReference type="Proteomes" id="UP001150569"/>
    </source>
</evidence>
<dbReference type="GO" id="GO:0042147">
    <property type="term" value="P:retrograde transport, endosome to Golgi"/>
    <property type="evidence" value="ECO:0007669"/>
    <property type="project" value="InterPro"/>
</dbReference>
<dbReference type="GO" id="GO:0005829">
    <property type="term" value="C:cytosol"/>
    <property type="evidence" value="ECO:0007669"/>
    <property type="project" value="GOC"/>
</dbReference>
<evidence type="ECO:0000256" key="3">
    <source>
        <dbReference type="ARBA" id="ARBA00022448"/>
    </source>
</evidence>
<comment type="caution">
    <text evidence="7">The sequence shown here is derived from an EMBL/GenBank/DDBJ whole genome shotgun (WGS) entry which is preliminary data.</text>
</comment>
<proteinExistence type="inferred from homology"/>
<comment type="subcellular location">
    <subcellularLocation>
        <location evidence="1">Golgi apparatus</location>
        <location evidence="1">trans-Golgi network</location>
    </subcellularLocation>
</comment>
<accession>A0A9W7ZKN1</accession>
<dbReference type="Proteomes" id="UP001150569">
    <property type="component" value="Unassembled WGS sequence"/>
</dbReference>
<keyword evidence="6" id="KW-0175">Coiled coil</keyword>
<dbReference type="GO" id="GO:0000938">
    <property type="term" value="C:GARP complex"/>
    <property type="evidence" value="ECO:0007669"/>
    <property type="project" value="InterPro"/>
</dbReference>
<comment type="similarity">
    <text evidence="2">Belongs to the VPS54 family.</text>
</comment>
<reference evidence="7" key="1">
    <citation type="submission" date="2022-07" db="EMBL/GenBank/DDBJ databases">
        <title>Phylogenomic reconstructions and comparative analyses of Kickxellomycotina fungi.</title>
        <authorList>
            <person name="Reynolds N.K."/>
            <person name="Stajich J.E."/>
            <person name="Barry K."/>
            <person name="Grigoriev I.V."/>
            <person name="Crous P."/>
            <person name="Smith M.E."/>
        </authorList>
    </citation>
    <scope>NUCLEOTIDE SEQUENCE</scope>
    <source>
        <strain evidence="7">RSA 861</strain>
    </source>
</reference>
<dbReference type="PANTHER" id="PTHR12965:SF0">
    <property type="entry name" value="VACUOLAR PROTEIN SORTING-ASSOCIATED PROTEIN 54"/>
    <property type="match status" value="1"/>
</dbReference>
<sequence>DFNPTPNMELLVKETKALHKVLGKYLPVETLQSVMSSVLRMYTQKLHDQIAVVEIHTVQGKQRLLGDVQYFIQRLSALGHVEPPGNALEVLVNNITVGGSSLPSNPRQV</sequence>
<name>A0A9W7ZKN1_9FUNG</name>
<dbReference type="OrthoDB" id="10259024at2759"/>
<dbReference type="GO" id="GO:0006896">
    <property type="term" value="P:Golgi to vacuole transport"/>
    <property type="evidence" value="ECO:0007669"/>
    <property type="project" value="TreeGrafter"/>
</dbReference>
<feature type="non-terminal residue" evidence="7">
    <location>
        <position position="1"/>
    </location>
</feature>
<keyword evidence="3" id="KW-0813">Transport</keyword>
<evidence type="ECO:0000256" key="4">
    <source>
        <dbReference type="ARBA" id="ARBA00022927"/>
    </source>
</evidence>
<dbReference type="PANTHER" id="PTHR12965">
    <property type="entry name" value="VACUOLAR PROTEIN SORTING 54"/>
    <property type="match status" value="1"/>
</dbReference>
<dbReference type="GO" id="GO:0015031">
    <property type="term" value="P:protein transport"/>
    <property type="evidence" value="ECO:0007669"/>
    <property type="project" value="UniProtKB-KW"/>
</dbReference>
<dbReference type="Gene3D" id="1.20.1280.130">
    <property type="match status" value="1"/>
</dbReference>
<evidence type="ECO:0000313" key="7">
    <source>
        <dbReference type="EMBL" id="KAJ1911412.1"/>
    </source>
</evidence>
<keyword evidence="4" id="KW-0653">Protein transport</keyword>
<evidence type="ECO:0000256" key="2">
    <source>
        <dbReference type="ARBA" id="ARBA00009150"/>
    </source>
</evidence>
<organism evidence="7 8">
    <name type="scientific">Tieghemiomyces parasiticus</name>
    <dbReference type="NCBI Taxonomy" id="78921"/>
    <lineage>
        <taxon>Eukaryota</taxon>
        <taxon>Fungi</taxon>
        <taxon>Fungi incertae sedis</taxon>
        <taxon>Zoopagomycota</taxon>
        <taxon>Kickxellomycotina</taxon>
        <taxon>Dimargaritomycetes</taxon>
        <taxon>Dimargaritales</taxon>
        <taxon>Dimargaritaceae</taxon>
        <taxon>Tieghemiomyces</taxon>
    </lineage>
</organism>
<keyword evidence="5" id="KW-0333">Golgi apparatus</keyword>